<sequence>MDNLFETYNQIICEMDVDYHNAAVRLGLSDSEFGILYTLCVEGSGTNQSVLYKKSGIARSTVNSAIRKMEGRGWLYLVPGEGRNTRVMLTENGKAAVAQTVGRIVEIEKQIFGAFTEEEAKLLIRLNRSFEAQLKQAVEKL</sequence>
<dbReference type="InterPro" id="IPR000835">
    <property type="entry name" value="HTH_MarR-typ"/>
</dbReference>
<evidence type="ECO:0000259" key="4">
    <source>
        <dbReference type="PROSITE" id="PS50995"/>
    </source>
</evidence>
<evidence type="ECO:0000313" key="6">
    <source>
        <dbReference type="Proteomes" id="UP000473648"/>
    </source>
</evidence>
<dbReference type="InterPro" id="IPR036390">
    <property type="entry name" value="WH_DNA-bd_sf"/>
</dbReference>
<keyword evidence="1" id="KW-0805">Transcription regulation</keyword>
<dbReference type="PANTHER" id="PTHR42756:SF1">
    <property type="entry name" value="TRANSCRIPTIONAL REPRESSOR OF EMRAB OPERON"/>
    <property type="match status" value="1"/>
</dbReference>
<dbReference type="SUPFAM" id="SSF46785">
    <property type="entry name" value="Winged helix' DNA-binding domain"/>
    <property type="match status" value="1"/>
</dbReference>
<dbReference type="Gene3D" id="1.10.10.10">
    <property type="entry name" value="Winged helix-like DNA-binding domain superfamily/Winged helix DNA-binding domain"/>
    <property type="match status" value="1"/>
</dbReference>
<protein>
    <submittedName>
        <fullName evidence="5">MarR family transcriptional regulator</fullName>
    </submittedName>
</protein>
<evidence type="ECO:0000313" key="5">
    <source>
        <dbReference type="EMBL" id="MQM72101.1"/>
    </source>
</evidence>
<dbReference type="InterPro" id="IPR036388">
    <property type="entry name" value="WH-like_DNA-bd_sf"/>
</dbReference>
<dbReference type="AlphaFoldDB" id="A0A6L5GP97"/>
<evidence type="ECO:0000256" key="2">
    <source>
        <dbReference type="ARBA" id="ARBA00023125"/>
    </source>
</evidence>
<name>A0A6L5GP97_9FIRM</name>
<dbReference type="Proteomes" id="UP000473648">
    <property type="component" value="Unassembled WGS sequence"/>
</dbReference>
<dbReference type="Pfam" id="PF12802">
    <property type="entry name" value="MarR_2"/>
    <property type="match status" value="1"/>
</dbReference>
<evidence type="ECO:0000256" key="1">
    <source>
        <dbReference type="ARBA" id="ARBA00023015"/>
    </source>
</evidence>
<accession>A0A6L5GP97</accession>
<keyword evidence="6" id="KW-1185">Reference proteome</keyword>
<gene>
    <name evidence="5" type="ORF">FRC53_01455</name>
</gene>
<dbReference type="GO" id="GO:0003677">
    <property type="term" value="F:DNA binding"/>
    <property type="evidence" value="ECO:0007669"/>
    <property type="project" value="UniProtKB-KW"/>
</dbReference>
<dbReference type="EMBL" id="VOGB01000003">
    <property type="protein sequence ID" value="MQM72101.1"/>
    <property type="molecule type" value="Genomic_DNA"/>
</dbReference>
<dbReference type="SMART" id="SM00347">
    <property type="entry name" value="HTH_MARR"/>
    <property type="match status" value="1"/>
</dbReference>
<keyword evidence="2" id="KW-0238">DNA-binding</keyword>
<keyword evidence="3" id="KW-0804">Transcription</keyword>
<reference evidence="5" key="1">
    <citation type="journal article" date="2020" name="Appl. Environ. Microbiol.">
        <title>Medium-Chain Fatty Acid Synthesis by 'Candidatus Weimeria bifida' gen. nov., sp. nov., and 'Candidatus Pseudoramibacter fermentans' sp. nov.</title>
        <authorList>
            <person name="Scarborough M.J."/>
            <person name="Myers K.S."/>
            <person name="Donohue T.J."/>
            <person name="Noguera D.R."/>
        </authorList>
    </citation>
    <scope>NUCLEOTIDE SEQUENCE</scope>
    <source>
        <strain evidence="5">EUB1.1</strain>
    </source>
</reference>
<proteinExistence type="predicted"/>
<evidence type="ECO:0000256" key="3">
    <source>
        <dbReference type="ARBA" id="ARBA00023163"/>
    </source>
</evidence>
<dbReference type="PROSITE" id="PS50995">
    <property type="entry name" value="HTH_MARR_2"/>
    <property type="match status" value="1"/>
</dbReference>
<feature type="domain" description="HTH marR-type" evidence="4">
    <location>
        <begin position="1"/>
        <end position="132"/>
    </location>
</feature>
<dbReference type="PANTHER" id="PTHR42756">
    <property type="entry name" value="TRANSCRIPTIONAL REGULATOR, MARR"/>
    <property type="match status" value="1"/>
</dbReference>
<dbReference type="GO" id="GO:0003700">
    <property type="term" value="F:DNA-binding transcription factor activity"/>
    <property type="evidence" value="ECO:0007669"/>
    <property type="project" value="InterPro"/>
</dbReference>
<comment type="caution">
    <text evidence="5">The sequence shown here is derived from an EMBL/GenBank/DDBJ whole genome shotgun (WGS) entry which is preliminary data.</text>
</comment>
<organism evidence="5 6">
    <name type="scientific">Candidatus Pseudoramibacter fermentans</name>
    <dbReference type="NCBI Taxonomy" id="2594427"/>
    <lineage>
        <taxon>Bacteria</taxon>
        <taxon>Bacillati</taxon>
        <taxon>Bacillota</taxon>
        <taxon>Clostridia</taxon>
        <taxon>Eubacteriales</taxon>
        <taxon>Eubacteriaceae</taxon>
        <taxon>Pseudoramibacter</taxon>
    </lineage>
</organism>